<evidence type="ECO:0000313" key="2">
    <source>
        <dbReference type="Proteomes" id="UP000826212"/>
    </source>
</evidence>
<organism evidence="1 2">
    <name type="scientific">Halosquirtibacter laminarini</name>
    <dbReference type="NCBI Taxonomy" id="3374600"/>
    <lineage>
        <taxon>Bacteria</taxon>
        <taxon>Pseudomonadati</taxon>
        <taxon>Bacteroidota</taxon>
        <taxon>Bacteroidia</taxon>
        <taxon>Marinilabiliales</taxon>
        <taxon>Prolixibacteraceae</taxon>
        <taxon>Halosquirtibacter</taxon>
    </lineage>
</organism>
<dbReference type="Proteomes" id="UP000826212">
    <property type="component" value="Chromosome"/>
</dbReference>
<sequence length="444" mass="50499">MARKVFISFLGSSGYKKCCYQLKDYISAPIRFIQEATLEALGVENWDENDKGYILLTDGVKGSRNCNWEVGIENQYAPLKDQIEYKGLKPVLESHNWKFKIEEISIPDGNNEIELWEIFNRLYEVLQDDDELYLDITHGFRYLPMLMLVLSNYSKFLKGVRVRHISYGNFEGGFENPATKIITAPIIELTSFSEMQEWTSAASDFVQYGQTKGIESLLPKDSELGNNLHEYTTLLQTVRGGDLIKNTQVDNLRCSLDSLDSVDGPKPLSHLADRMKSTVAGYKEDSVLNGFVAVRYCIDTGLYQQGYTLLEEFIITKVMEELGVLSKYFTDKDVRNSVSGALNVNKLESYSLEAALSPRAFEKCSKLDESDFKSINSLSTLGESVFELPYFSLLRKKVFKSLSPLRNDFAHVGMNNNPNTGEKLIQQLKDKFQKTCEIFNIDLE</sequence>
<name>A0AC61NKX1_9BACT</name>
<evidence type="ECO:0000313" key="1">
    <source>
        <dbReference type="EMBL" id="QZE15495.1"/>
    </source>
</evidence>
<keyword evidence="2" id="KW-1185">Reference proteome</keyword>
<gene>
    <name evidence="1" type="ORF">K4L44_06595</name>
</gene>
<dbReference type="EMBL" id="CP081303">
    <property type="protein sequence ID" value="QZE15495.1"/>
    <property type="molecule type" value="Genomic_DNA"/>
</dbReference>
<proteinExistence type="predicted"/>
<reference evidence="1" key="1">
    <citation type="submission" date="2021-08" db="EMBL/GenBank/DDBJ databases">
        <title>Novel anaerobic bacterium isolated from sea squirt in East Sea, Republic of Korea.</title>
        <authorList>
            <person name="Nguyen T.H."/>
            <person name="Li Z."/>
            <person name="Lee Y.-J."/>
            <person name="Ko J."/>
            <person name="Kim S.-G."/>
        </authorList>
    </citation>
    <scope>NUCLEOTIDE SEQUENCE</scope>
    <source>
        <strain evidence="1">KCTC 25031</strain>
    </source>
</reference>
<protein>
    <submittedName>
        <fullName evidence="1">TIGR02221 family CRISPR-associated protein</fullName>
    </submittedName>
</protein>
<accession>A0AC61NKX1</accession>